<name>A0ABY4S668_AQUTE</name>
<dbReference type="SUPFAM" id="SSF46894">
    <property type="entry name" value="C-terminal effector domain of the bipartite response regulators"/>
    <property type="match status" value="1"/>
</dbReference>
<feature type="domain" description="HTH luxR-type" evidence="1">
    <location>
        <begin position="300"/>
        <end position="357"/>
    </location>
</feature>
<organism evidence="2 3">
    <name type="scientific">Aquincola tertiaricarbonis</name>
    <dbReference type="NCBI Taxonomy" id="391953"/>
    <lineage>
        <taxon>Bacteria</taxon>
        <taxon>Pseudomonadati</taxon>
        <taxon>Pseudomonadota</taxon>
        <taxon>Betaproteobacteria</taxon>
        <taxon>Burkholderiales</taxon>
        <taxon>Sphaerotilaceae</taxon>
        <taxon>Aquincola</taxon>
    </lineage>
</organism>
<dbReference type="SMART" id="SM00421">
    <property type="entry name" value="HTH_LUXR"/>
    <property type="match status" value="1"/>
</dbReference>
<proteinExistence type="predicted"/>
<evidence type="ECO:0000313" key="2">
    <source>
        <dbReference type="EMBL" id="URI06576.1"/>
    </source>
</evidence>
<evidence type="ECO:0000259" key="1">
    <source>
        <dbReference type="SMART" id="SM00421"/>
    </source>
</evidence>
<dbReference type="EMBL" id="CP097635">
    <property type="protein sequence ID" value="URI06576.1"/>
    <property type="molecule type" value="Genomic_DNA"/>
</dbReference>
<dbReference type="InterPro" id="IPR000792">
    <property type="entry name" value="Tscrpt_reg_LuxR_C"/>
</dbReference>
<dbReference type="Proteomes" id="UP001056201">
    <property type="component" value="Chromosome 1"/>
</dbReference>
<dbReference type="InterPro" id="IPR016032">
    <property type="entry name" value="Sig_transdc_resp-reg_C-effctor"/>
</dbReference>
<sequence>MGMVLDVYRCVEQPQRWQGWLDSLCEQTGAHSAVLQLIELQADAVHIVWQAGDTRTSRLQHQRAGRLTGVGNPRVDRRRILRHANRVVSDDDLFERDDPGRQALQQALAQAGLGAFLGHLVAQEGERYIGIALHREAGTGDGFDHSAPACLTALAPHVGQAAGLGQRWQHAQSQARQLQAHLDLLRCAAVVCDEAGAVQWTNRSARQLLQAGSPLGVQAGLLRGAQPAQTAQLRQEIAAAARAAGIADSAPRWLALERDGRSLHIALQGQPADDGPARVLLMITDSRSLVDTPADTWCQLLGVTPAEARLVAALAQGRTLEAHAAQRGVSLGTVRNQLKQVLAKTGTTRQAELVRLALGSAAAQWQAAGG</sequence>
<accession>A0ABY4S668</accession>
<protein>
    <submittedName>
        <fullName evidence="2">Helix-turn-helix transcriptional regulator</fullName>
    </submittedName>
</protein>
<reference evidence="2" key="1">
    <citation type="submission" date="2022-05" db="EMBL/GenBank/DDBJ databases">
        <title>An RpoN-dependent PEP-CTERM gene is involved in floc formation of an Aquincola tertiaricarbonis strain.</title>
        <authorList>
            <person name="Qiu D."/>
            <person name="Xia M."/>
        </authorList>
    </citation>
    <scope>NUCLEOTIDE SEQUENCE</scope>
    <source>
        <strain evidence="2">RN12</strain>
    </source>
</reference>
<evidence type="ECO:0000313" key="3">
    <source>
        <dbReference type="Proteomes" id="UP001056201"/>
    </source>
</evidence>
<gene>
    <name evidence="2" type="ORF">MW290_11755</name>
</gene>
<dbReference type="Gene3D" id="1.10.10.10">
    <property type="entry name" value="Winged helix-like DNA-binding domain superfamily/Winged helix DNA-binding domain"/>
    <property type="match status" value="1"/>
</dbReference>
<keyword evidence="3" id="KW-1185">Reference proteome</keyword>
<dbReference type="InterPro" id="IPR036388">
    <property type="entry name" value="WH-like_DNA-bd_sf"/>
</dbReference>